<evidence type="ECO:0000256" key="6">
    <source>
        <dbReference type="ARBA" id="ARBA00023316"/>
    </source>
</evidence>
<evidence type="ECO:0000313" key="9">
    <source>
        <dbReference type="EMBL" id="KAH7548412.1"/>
    </source>
</evidence>
<reference evidence="9 10" key="1">
    <citation type="submission" date="2021-02" db="EMBL/GenBank/DDBJ databases">
        <title>Plant Genome Project.</title>
        <authorList>
            <person name="Zhang R.-G."/>
        </authorList>
    </citation>
    <scope>NUCLEOTIDE SEQUENCE [LARGE SCALE GENOMIC DNA]</scope>
    <source>
        <tissue evidence="9">Leaves</tissue>
    </source>
</reference>
<feature type="compositionally biased region" description="Low complexity" evidence="8">
    <location>
        <begin position="370"/>
        <end position="379"/>
    </location>
</feature>
<evidence type="ECO:0000256" key="3">
    <source>
        <dbReference type="ARBA" id="ARBA00022679"/>
    </source>
</evidence>
<comment type="function">
    <text evidence="7">May be involved in cell wall biosynthesis.</text>
</comment>
<evidence type="ECO:0000313" key="10">
    <source>
        <dbReference type="Proteomes" id="UP000827721"/>
    </source>
</evidence>
<feature type="region of interest" description="Disordered" evidence="8">
    <location>
        <begin position="269"/>
        <end position="289"/>
    </location>
</feature>
<accession>A0ABQ8H533</accession>
<dbReference type="PANTHER" id="PTHR31889">
    <property type="entry name" value="FUCOSYLTRANSFERASE 2-RELATED"/>
    <property type="match status" value="1"/>
</dbReference>
<dbReference type="EMBL" id="JAFEMO010000014">
    <property type="protein sequence ID" value="KAH7548412.1"/>
    <property type="molecule type" value="Genomic_DNA"/>
</dbReference>
<keyword evidence="6 7" id="KW-0961">Cell wall biogenesis/degradation</keyword>
<organism evidence="9 10">
    <name type="scientific">Xanthoceras sorbifolium</name>
    <dbReference type="NCBI Taxonomy" id="99658"/>
    <lineage>
        <taxon>Eukaryota</taxon>
        <taxon>Viridiplantae</taxon>
        <taxon>Streptophyta</taxon>
        <taxon>Embryophyta</taxon>
        <taxon>Tracheophyta</taxon>
        <taxon>Spermatophyta</taxon>
        <taxon>Magnoliopsida</taxon>
        <taxon>eudicotyledons</taxon>
        <taxon>Gunneridae</taxon>
        <taxon>Pentapetalae</taxon>
        <taxon>rosids</taxon>
        <taxon>malvids</taxon>
        <taxon>Sapindales</taxon>
        <taxon>Sapindaceae</taxon>
        <taxon>Xanthoceroideae</taxon>
        <taxon>Xanthoceras</taxon>
    </lineage>
</organism>
<comment type="similarity">
    <text evidence="1 7">Belongs to the glycosyltransferase 37 family.</text>
</comment>
<evidence type="ECO:0000256" key="2">
    <source>
        <dbReference type="ARBA" id="ARBA00022676"/>
    </source>
</evidence>
<dbReference type="Proteomes" id="UP000827721">
    <property type="component" value="Unassembled WGS sequence"/>
</dbReference>
<keyword evidence="5" id="KW-0325">Glycoprotein</keyword>
<gene>
    <name evidence="9" type="ORF">JRO89_XS14G0122300</name>
</gene>
<comment type="caution">
    <text evidence="9">The sequence shown here is derived from an EMBL/GenBank/DDBJ whole genome shotgun (WGS) entry which is preliminary data.</text>
</comment>
<evidence type="ECO:0000256" key="5">
    <source>
        <dbReference type="ARBA" id="ARBA00023180"/>
    </source>
</evidence>
<feature type="compositionally biased region" description="Basic and acidic residues" evidence="8">
    <location>
        <begin position="396"/>
        <end position="409"/>
    </location>
</feature>
<protein>
    <recommendedName>
        <fullName evidence="7">Fucosyltransferase</fullName>
        <ecNumber evidence="7">2.4.1.-</ecNumber>
    </recommendedName>
</protein>
<evidence type="ECO:0000256" key="8">
    <source>
        <dbReference type="SAM" id="MobiDB-lite"/>
    </source>
</evidence>
<keyword evidence="10" id="KW-1185">Reference proteome</keyword>
<comment type="subcellular location">
    <subcellularLocation>
        <location evidence="7">Golgi apparatus</location>
        <location evidence="7">Golgi stack membrane</location>
        <topology evidence="7">Single-pass type II membrane protein</topology>
    </subcellularLocation>
</comment>
<keyword evidence="4 7" id="KW-0333">Golgi apparatus</keyword>
<keyword evidence="2 7" id="KW-0328">Glycosyltransferase</keyword>
<proteinExistence type="inferred from homology"/>
<keyword evidence="3 7" id="KW-0808">Transferase</keyword>
<dbReference type="InterPro" id="IPR004938">
    <property type="entry name" value="XG_FTase"/>
</dbReference>
<evidence type="ECO:0000256" key="7">
    <source>
        <dbReference type="RuleBase" id="RU367004"/>
    </source>
</evidence>
<feature type="compositionally biased region" description="Acidic residues" evidence="8">
    <location>
        <begin position="462"/>
        <end position="471"/>
    </location>
</feature>
<sequence>MLEQEPVLYRKSSPHKPSSYLITKLRRYEELHKRCGPYTKSYNRSIKQLVSGQIDDSTDCRIHRGYSSRIFYSRVKSTVLSRIIIIVIGYFEKLKNIYGEHPTKTGEMVAIYQPSHEEDAWSTFGYVAQGLGGMRPWILYKINQTKPDPLCGRGMSMEPCYHAPPVYGCKAKTTVDTTTLVPHERVPFSISVNSPPPLANTAKFIFDAQSAPKPSTNGAKISTDASMDPIDFPLSCKRAREDGLCSTDSVRRGQLQSARRDHVLEGGSFKTKLMGSSNPGEWSGFGSGNPPVSINEDDIVYGKEDVCLENAVKPVNMEKRINPYGSWMLVTYGKNERNGHNGYSGLRGFTGYPADKVRNSRKFQSGKDGVGSSAAPSGPSGNGGSVNKDQGAAEGDDLREGNEILFDKKSKGRKPMSSEKGGPSVDGKKVLDDIFNKVENPGKHSKAVQKDPEKISLTQQSEMEEELEDSDGSSTSLPGCDRLYYI</sequence>
<dbReference type="EC" id="2.4.1.-" evidence="7"/>
<evidence type="ECO:0000256" key="1">
    <source>
        <dbReference type="ARBA" id="ARBA00010481"/>
    </source>
</evidence>
<dbReference type="Pfam" id="PF03254">
    <property type="entry name" value="XG_FTase"/>
    <property type="match status" value="3"/>
</dbReference>
<evidence type="ECO:0000256" key="4">
    <source>
        <dbReference type="ARBA" id="ARBA00023034"/>
    </source>
</evidence>
<dbReference type="PANTHER" id="PTHR31889:SF74">
    <property type="entry name" value="GALACTOSIDE 2-ALPHA-L-FUCOSYLTRANSFERASE"/>
    <property type="match status" value="1"/>
</dbReference>
<feature type="region of interest" description="Disordered" evidence="8">
    <location>
        <begin position="361"/>
        <end position="480"/>
    </location>
</feature>
<name>A0ABQ8H533_9ROSI</name>
<feature type="compositionally biased region" description="Basic and acidic residues" evidence="8">
    <location>
        <begin position="426"/>
        <end position="454"/>
    </location>
</feature>